<dbReference type="EMBL" id="JARYMX010000001">
    <property type="protein sequence ID" value="KAJ9567338.1"/>
    <property type="molecule type" value="Genomic_DNA"/>
</dbReference>
<accession>A0AA38UCC7</accession>
<proteinExistence type="predicted"/>
<keyword evidence="2" id="KW-1185">Reference proteome</keyword>
<dbReference type="AlphaFoldDB" id="A0AA38UCC7"/>
<name>A0AA38UCC7_9ASTR</name>
<organism evidence="1 2">
    <name type="scientific">Centaurea solstitialis</name>
    <name type="common">yellow star-thistle</name>
    <dbReference type="NCBI Taxonomy" id="347529"/>
    <lineage>
        <taxon>Eukaryota</taxon>
        <taxon>Viridiplantae</taxon>
        <taxon>Streptophyta</taxon>
        <taxon>Embryophyta</taxon>
        <taxon>Tracheophyta</taxon>
        <taxon>Spermatophyta</taxon>
        <taxon>Magnoliopsida</taxon>
        <taxon>eudicotyledons</taxon>
        <taxon>Gunneridae</taxon>
        <taxon>Pentapetalae</taxon>
        <taxon>asterids</taxon>
        <taxon>campanulids</taxon>
        <taxon>Asterales</taxon>
        <taxon>Asteraceae</taxon>
        <taxon>Carduoideae</taxon>
        <taxon>Cardueae</taxon>
        <taxon>Centaureinae</taxon>
        <taxon>Centaurea</taxon>
    </lineage>
</organism>
<gene>
    <name evidence="1" type="ORF">OSB04_003304</name>
</gene>
<comment type="caution">
    <text evidence="1">The sequence shown here is derived from an EMBL/GenBank/DDBJ whole genome shotgun (WGS) entry which is preliminary data.</text>
</comment>
<dbReference type="Proteomes" id="UP001172457">
    <property type="component" value="Chromosome 1"/>
</dbReference>
<protein>
    <submittedName>
        <fullName evidence="1">Uncharacterized protein</fullName>
    </submittedName>
</protein>
<sequence length="353" mass="39895">MIRQFNMDKAHTTSTPMIVLDIRKYLFRLKEDDEEVFGDGIPYLSTIGALFTPRDSDDFTNDDYSKIKGPEKQGYVRLVGRMPAVKANNANSSTDSQTIHQLKSVVNVMLNIIQEHIPNANLPAVLSNMNIEVTAIMLFLWALTVQKKAPAMTLRTPLRIAPPSVSLISDQMPTAVVSLANHQSTQYGWKTTIDAKEVGGFIRCTQQPHVKKRKSKKKCDLIIWLASCGLKRKKREKKQLKEKEPIWRVNRKSKSAAHVEDVQQSAAPHPISFSLTWSTQSRPGDSSAGNKPRHKPPFVLFQVRILRFLCGLSAGTSCAQAAYDRFQPTFNFEQFFREGYKLMASTVNWGREI</sequence>
<evidence type="ECO:0000313" key="1">
    <source>
        <dbReference type="EMBL" id="KAJ9567338.1"/>
    </source>
</evidence>
<evidence type="ECO:0000313" key="2">
    <source>
        <dbReference type="Proteomes" id="UP001172457"/>
    </source>
</evidence>
<reference evidence="1" key="1">
    <citation type="submission" date="2023-03" db="EMBL/GenBank/DDBJ databases">
        <title>Chromosome-scale reference genome and RAD-based genetic map of yellow starthistle (Centaurea solstitialis) reveal putative structural variation and QTLs associated with invader traits.</title>
        <authorList>
            <person name="Reatini B."/>
            <person name="Cang F.A."/>
            <person name="Jiang Q."/>
            <person name="Mckibben M.T.W."/>
            <person name="Barker M.S."/>
            <person name="Rieseberg L.H."/>
            <person name="Dlugosch K.M."/>
        </authorList>
    </citation>
    <scope>NUCLEOTIDE SEQUENCE</scope>
    <source>
        <strain evidence="1">CAN-66</strain>
        <tissue evidence="1">Leaf</tissue>
    </source>
</reference>